<dbReference type="RefSeq" id="WP_154358302.1">
    <property type="nucleotide sequence ID" value="NZ_WKJL01000009.1"/>
</dbReference>
<keyword evidence="4" id="KW-1185">Reference proteome</keyword>
<evidence type="ECO:0000313" key="4">
    <source>
        <dbReference type="Proteomes" id="UP000439986"/>
    </source>
</evidence>
<comment type="caution">
    <text evidence="3">The sequence shown here is derived from an EMBL/GenBank/DDBJ whole genome shotgun (WGS) entry which is preliminary data.</text>
</comment>
<gene>
    <name evidence="3" type="ORF">GJ698_14380</name>
</gene>
<feature type="compositionally biased region" description="Low complexity" evidence="1">
    <location>
        <begin position="217"/>
        <end position="282"/>
    </location>
</feature>
<evidence type="ECO:0008006" key="5">
    <source>
        <dbReference type="Google" id="ProtNLM"/>
    </source>
</evidence>
<proteinExistence type="predicted"/>
<accession>A0A844CZG1</accession>
<evidence type="ECO:0000313" key="3">
    <source>
        <dbReference type="EMBL" id="MRW85268.1"/>
    </source>
</evidence>
<reference evidence="3 4" key="1">
    <citation type="submission" date="2019-11" db="EMBL/GenBank/DDBJ databases">
        <title>Novel species isolated from a subtropical stream in China.</title>
        <authorList>
            <person name="Lu H."/>
        </authorList>
    </citation>
    <scope>NUCLEOTIDE SEQUENCE [LARGE SCALE GENOMIC DNA]</scope>
    <source>
        <strain evidence="3 4">FT26W</strain>
    </source>
</reference>
<keyword evidence="2" id="KW-0472">Membrane</keyword>
<dbReference type="EMBL" id="WKJL01000009">
    <property type="protein sequence ID" value="MRW85268.1"/>
    <property type="molecule type" value="Genomic_DNA"/>
</dbReference>
<sequence>MDDASSACSTHAANNTASQTALNWAMTSAPVAPAYNCGLTSYYRSNGTVASGPNYYALEKRLVCNNGSLPVNSLCTDEVPKKCTTAAGKSVTWRQFDGHSTNPKAKVPDADLPYPTTSASCVISSVPDVVSCYTVPASDGGIDFYCNYSAISTGADSPPDAPGEAGVINTPENATPGTTTVPASQTGGKCPGGTVQAGADSSGIPICIGSGTNPINSTSTGTVKTPDTTTTAADGTTTTTSTTTVTNSDHSVTTTTTTTVTSPDGTVKTSQTSTTSNTPTGTPGKGDDTKDFCSAHPELTICQNSSVAGACGQISCQGDAIQCATLRAAAAMQCAQQQDIDALKAMPQKALGDQIMAGADPMAGQIADTLKGTDVDMSRVSFDQSGFLGGGTCLANRSFTVMGHVVPVDFTSVCNNILPLRGVMMAVALILAYLIVGRSVVGS</sequence>
<feature type="region of interest" description="Disordered" evidence="1">
    <location>
        <begin position="211"/>
        <end position="289"/>
    </location>
</feature>
<organism evidence="3 4">
    <name type="scientific">Duganella aquatilis</name>
    <dbReference type="NCBI Taxonomy" id="2666082"/>
    <lineage>
        <taxon>Bacteria</taxon>
        <taxon>Pseudomonadati</taxon>
        <taxon>Pseudomonadota</taxon>
        <taxon>Betaproteobacteria</taxon>
        <taxon>Burkholderiales</taxon>
        <taxon>Oxalobacteraceae</taxon>
        <taxon>Telluria group</taxon>
        <taxon>Duganella</taxon>
    </lineage>
</organism>
<protein>
    <recommendedName>
        <fullName evidence="5">TspB protein</fullName>
    </recommendedName>
</protein>
<keyword evidence="2" id="KW-0812">Transmembrane</keyword>
<evidence type="ECO:0000256" key="1">
    <source>
        <dbReference type="SAM" id="MobiDB-lite"/>
    </source>
</evidence>
<feature type="compositionally biased region" description="Polar residues" evidence="1">
    <location>
        <begin position="170"/>
        <end position="187"/>
    </location>
</feature>
<dbReference type="Proteomes" id="UP000439986">
    <property type="component" value="Unassembled WGS sequence"/>
</dbReference>
<evidence type="ECO:0000256" key="2">
    <source>
        <dbReference type="SAM" id="Phobius"/>
    </source>
</evidence>
<dbReference type="AlphaFoldDB" id="A0A844CZG1"/>
<name>A0A844CZG1_9BURK</name>
<dbReference type="NCBIfam" id="NF041109">
    <property type="entry name" value="VF_TspB_C_term"/>
    <property type="match status" value="1"/>
</dbReference>
<feature type="transmembrane region" description="Helical" evidence="2">
    <location>
        <begin position="418"/>
        <end position="436"/>
    </location>
</feature>
<feature type="region of interest" description="Disordered" evidence="1">
    <location>
        <begin position="155"/>
        <end position="196"/>
    </location>
</feature>
<keyword evidence="2" id="KW-1133">Transmembrane helix</keyword>